<evidence type="ECO:0000313" key="2">
    <source>
        <dbReference type="EMBL" id="BDT04657.1"/>
    </source>
</evidence>
<dbReference type="EMBL" id="AP026933">
    <property type="protein sequence ID" value="BDT04657.1"/>
    <property type="molecule type" value="Genomic_DNA"/>
</dbReference>
<dbReference type="Proteomes" id="UP001163387">
    <property type="component" value="Chromosome"/>
</dbReference>
<feature type="region of interest" description="Disordered" evidence="1">
    <location>
        <begin position="49"/>
        <end position="75"/>
    </location>
</feature>
<reference evidence="2 3" key="1">
    <citation type="journal article" date="2022" name="Front. Microbiol.">
        <title>Male-killing mechanisms vary between Spiroplasma species.</title>
        <authorList>
            <person name="Arai H."/>
            <person name="Inoue M."/>
            <person name="Kageyama D."/>
        </authorList>
    </citation>
    <scope>NUCLEOTIDE SEQUENCE [LARGE SCALE GENOMIC DNA]</scope>
    <source>
        <strain evidence="3">sHm</strain>
    </source>
</reference>
<proteinExistence type="predicted"/>
<sequence length="75" mass="7978">MPELMLPTLGLGYAVKFIGKSSVSLGVGTGQQIAKSYQRRVEKVKIRNKQQGKFKGGAGGNKFTGSSTRDFGIGD</sequence>
<keyword evidence="3" id="KW-1185">Reference proteome</keyword>
<name>A0ABM8BXR3_9MOLU</name>
<accession>A0ABM8BXR3</accession>
<evidence type="ECO:0000256" key="1">
    <source>
        <dbReference type="SAM" id="MobiDB-lite"/>
    </source>
</evidence>
<evidence type="ECO:0000313" key="3">
    <source>
        <dbReference type="Proteomes" id="UP001163387"/>
    </source>
</evidence>
<organism evidence="2 3">
    <name type="scientific">Spiroplasma ixodetis</name>
    <dbReference type="NCBI Taxonomy" id="2141"/>
    <lineage>
        <taxon>Bacteria</taxon>
        <taxon>Bacillati</taxon>
        <taxon>Mycoplasmatota</taxon>
        <taxon>Mollicutes</taxon>
        <taxon>Entomoplasmatales</taxon>
        <taxon>Spiroplasmataceae</taxon>
        <taxon>Spiroplasma</taxon>
    </lineage>
</organism>
<gene>
    <name evidence="2" type="ORF">SHM_23030</name>
</gene>
<protein>
    <submittedName>
        <fullName evidence="2">Uncharacterized protein</fullName>
    </submittedName>
</protein>